<proteinExistence type="predicted"/>
<evidence type="ECO:0000313" key="1">
    <source>
        <dbReference type="EMBL" id="CAG8768059.1"/>
    </source>
</evidence>
<comment type="caution">
    <text evidence="1">The sequence shown here is derived from an EMBL/GenBank/DDBJ whole genome shotgun (WGS) entry which is preliminary data.</text>
</comment>
<keyword evidence="2" id="KW-1185">Reference proteome</keyword>
<dbReference type="Proteomes" id="UP000789920">
    <property type="component" value="Unassembled WGS sequence"/>
</dbReference>
<reference evidence="1" key="1">
    <citation type="submission" date="2021-06" db="EMBL/GenBank/DDBJ databases">
        <authorList>
            <person name="Kallberg Y."/>
            <person name="Tangrot J."/>
            <person name="Rosling A."/>
        </authorList>
    </citation>
    <scope>NUCLEOTIDE SEQUENCE</scope>
    <source>
        <strain evidence="1">MA461A</strain>
    </source>
</reference>
<gene>
    <name evidence="1" type="ORF">RPERSI_LOCUS16052</name>
</gene>
<name>A0ACA9QXN0_9GLOM</name>
<evidence type="ECO:0000313" key="2">
    <source>
        <dbReference type="Proteomes" id="UP000789920"/>
    </source>
</evidence>
<organism evidence="1 2">
    <name type="scientific">Racocetra persica</name>
    <dbReference type="NCBI Taxonomy" id="160502"/>
    <lineage>
        <taxon>Eukaryota</taxon>
        <taxon>Fungi</taxon>
        <taxon>Fungi incertae sedis</taxon>
        <taxon>Mucoromycota</taxon>
        <taxon>Glomeromycotina</taxon>
        <taxon>Glomeromycetes</taxon>
        <taxon>Diversisporales</taxon>
        <taxon>Gigasporaceae</taxon>
        <taxon>Racocetra</taxon>
    </lineage>
</organism>
<protein>
    <submittedName>
        <fullName evidence="1">13808_t:CDS:1</fullName>
    </submittedName>
</protein>
<sequence length="219" mass="24959">SKAETYYMVLQFANKGNLRCYLRDHFSELDWITKIRMAKEISSGINCLHNANIVHRDHINDPATALKLKQEIASLREQLAKAKSGVNNVTPSSHRSTEGESLMSAGITTLKPPSKRRPRRHSSFQSWSPNEIMRLVDDEALDDEIINRLIRSSKIPFPSLGLSEKEILFPARIISLVAKQMWKYGFIKESERLFANVMKTIQDHVMDFEGDDSILPGAY</sequence>
<dbReference type="EMBL" id="CAJVQC010039243">
    <property type="protein sequence ID" value="CAG8768059.1"/>
    <property type="molecule type" value="Genomic_DNA"/>
</dbReference>
<accession>A0ACA9QXN0</accession>
<feature type="non-terminal residue" evidence="1">
    <location>
        <position position="1"/>
    </location>
</feature>